<evidence type="ECO:0000313" key="2">
    <source>
        <dbReference type="EMBL" id="MDO5976514.1"/>
    </source>
</evidence>
<feature type="chain" id="PRO_5045880916" evidence="1">
    <location>
        <begin position="19"/>
        <end position="310"/>
    </location>
</feature>
<dbReference type="RefSeq" id="WP_303303812.1">
    <property type="nucleotide sequence ID" value="NZ_BAABDA010000007.1"/>
</dbReference>
<feature type="signal peptide" evidence="1">
    <location>
        <begin position="1"/>
        <end position="18"/>
    </location>
</feature>
<keyword evidence="3" id="KW-1185">Reference proteome</keyword>
<protein>
    <submittedName>
        <fullName evidence="2">Uncharacterized protein</fullName>
    </submittedName>
</protein>
<dbReference type="Proteomes" id="UP001176806">
    <property type="component" value="Unassembled WGS sequence"/>
</dbReference>
<sequence length="310" mass="34119">MKKLIYNIMLLVSTLAVAQENNNGITLGAYIPAQAEGIPAYAHNMLKNKLAQVITQNGISDNVYNSRFVITPNITVLSKNITGTAPTMIALTLDLTLYIGDGVAGNLFSSQSISLKGVGTNENKAYMSALKKIKPKNPEIQSFISKGKEKIIDYYNTNCSIMIKKAQTLEAQNAFGEALILMTNVPEVSTCFNTIKSKIKPLYTKTINRDCKVKLNEASSIWAANQDIDAANLAGEILSSIEPSASCFGQVKTLYSKIATRVKELGDRDWKYDLKVLEVQANTLEAAREIAIVRAKNQPQHVSYNIRGWY</sequence>
<keyword evidence="1" id="KW-0732">Signal</keyword>
<proteinExistence type="predicted"/>
<accession>A0ABT8WTT7</accession>
<organism evidence="2 3">
    <name type="scientific">Flavivirga jejuensis</name>
    <dbReference type="NCBI Taxonomy" id="870487"/>
    <lineage>
        <taxon>Bacteria</taxon>
        <taxon>Pseudomonadati</taxon>
        <taxon>Bacteroidota</taxon>
        <taxon>Flavobacteriia</taxon>
        <taxon>Flavobacteriales</taxon>
        <taxon>Flavobacteriaceae</taxon>
        <taxon>Flavivirga</taxon>
    </lineage>
</organism>
<reference evidence="2" key="1">
    <citation type="submission" date="2023-07" db="EMBL/GenBank/DDBJ databases">
        <title>Two novel species in the genus Flavivirga.</title>
        <authorList>
            <person name="Kwon K."/>
        </authorList>
    </citation>
    <scope>NUCLEOTIDE SEQUENCE</scope>
    <source>
        <strain evidence="2">KACC 14158</strain>
    </source>
</reference>
<evidence type="ECO:0000313" key="3">
    <source>
        <dbReference type="Proteomes" id="UP001176806"/>
    </source>
</evidence>
<comment type="caution">
    <text evidence="2">The sequence shown here is derived from an EMBL/GenBank/DDBJ whole genome shotgun (WGS) entry which is preliminary data.</text>
</comment>
<name>A0ABT8WTT7_9FLAO</name>
<evidence type="ECO:0000256" key="1">
    <source>
        <dbReference type="SAM" id="SignalP"/>
    </source>
</evidence>
<dbReference type="EMBL" id="JAUOEL010000008">
    <property type="protein sequence ID" value="MDO5976514.1"/>
    <property type="molecule type" value="Genomic_DNA"/>
</dbReference>
<gene>
    <name evidence="2" type="ORF">Q4Q40_20125</name>
</gene>